<feature type="domain" description="Major facilitator superfamily (MFS) profile" evidence="7">
    <location>
        <begin position="1"/>
        <end position="101"/>
    </location>
</feature>
<keyword evidence="4 6" id="KW-1133">Transmembrane helix</keyword>
<evidence type="ECO:0000256" key="3">
    <source>
        <dbReference type="ARBA" id="ARBA00022692"/>
    </source>
</evidence>
<dbReference type="EMBL" id="JACAZF010000010">
    <property type="protein sequence ID" value="KAF7293430.1"/>
    <property type="molecule type" value="Genomic_DNA"/>
</dbReference>
<dbReference type="InterPro" id="IPR020846">
    <property type="entry name" value="MFS_dom"/>
</dbReference>
<feature type="transmembrane region" description="Helical" evidence="6">
    <location>
        <begin position="20"/>
        <end position="40"/>
    </location>
</feature>
<dbReference type="RefSeq" id="XP_037215593.1">
    <property type="nucleotide sequence ID" value="XM_037367761.1"/>
</dbReference>
<dbReference type="PANTHER" id="PTHR48022:SF14">
    <property type="entry name" value="MAJOR FACILITATOR SUPERFAMILY (MFS) PROFILE DOMAIN-CONTAINING PROTEIN-RELATED"/>
    <property type="match status" value="1"/>
</dbReference>
<keyword evidence="5 6" id="KW-0472">Membrane</keyword>
<evidence type="ECO:0000256" key="2">
    <source>
        <dbReference type="ARBA" id="ARBA00010992"/>
    </source>
</evidence>
<dbReference type="Proteomes" id="UP000636479">
    <property type="component" value="Unassembled WGS sequence"/>
</dbReference>
<reference evidence="8" key="1">
    <citation type="submission" date="2020-05" db="EMBL/GenBank/DDBJ databases">
        <title>Mycena genomes resolve the evolution of fungal bioluminescence.</title>
        <authorList>
            <person name="Tsai I.J."/>
        </authorList>
    </citation>
    <scope>NUCLEOTIDE SEQUENCE</scope>
    <source>
        <strain evidence="8">171206Taipei</strain>
    </source>
</reference>
<name>A0A8H6S763_9AGAR</name>
<evidence type="ECO:0000256" key="5">
    <source>
        <dbReference type="ARBA" id="ARBA00023136"/>
    </source>
</evidence>
<keyword evidence="3 6" id="KW-0812">Transmembrane</keyword>
<dbReference type="PROSITE" id="PS50850">
    <property type="entry name" value="MFS"/>
    <property type="match status" value="1"/>
</dbReference>
<dbReference type="SUPFAM" id="SSF103473">
    <property type="entry name" value="MFS general substrate transporter"/>
    <property type="match status" value="1"/>
</dbReference>
<dbReference type="OrthoDB" id="8120565at2759"/>
<evidence type="ECO:0000313" key="9">
    <source>
        <dbReference type="Proteomes" id="UP000636479"/>
    </source>
</evidence>
<dbReference type="AlphaFoldDB" id="A0A8H6S763"/>
<dbReference type="InterPro" id="IPR005828">
    <property type="entry name" value="MFS_sugar_transport-like"/>
</dbReference>
<dbReference type="Gene3D" id="1.20.1250.20">
    <property type="entry name" value="MFS general substrate transporter like domains"/>
    <property type="match status" value="1"/>
</dbReference>
<sequence length="101" mass="10978">MLSPLYISEISPPEVRGSLIALEQFSIVLGVVVGFWIGFFTRNIPGSASWRIPLGVQIGPGVLLAFGALFLLPASPRLLVLKGKYDEAEASLVKLRGRRSR</sequence>
<evidence type="ECO:0000256" key="1">
    <source>
        <dbReference type="ARBA" id="ARBA00004141"/>
    </source>
</evidence>
<organism evidence="8 9">
    <name type="scientific">Mycena indigotica</name>
    <dbReference type="NCBI Taxonomy" id="2126181"/>
    <lineage>
        <taxon>Eukaryota</taxon>
        <taxon>Fungi</taxon>
        <taxon>Dikarya</taxon>
        <taxon>Basidiomycota</taxon>
        <taxon>Agaricomycotina</taxon>
        <taxon>Agaricomycetes</taxon>
        <taxon>Agaricomycetidae</taxon>
        <taxon>Agaricales</taxon>
        <taxon>Marasmiineae</taxon>
        <taxon>Mycenaceae</taxon>
        <taxon>Mycena</taxon>
    </lineage>
</organism>
<comment type="similarity">
    <text evidence="2">Belongs to the major facilitator superfamily. Sugar transporter (TC 2.A.1.1) family.</text>
</comment>
<accession>A0A8H6S763</accession>
<evidence type="ECO:0000256" key="6">
    <source>
        <dbReference type="SAM" id="Phobius"/>
    </source>
</evidence>
<protein>
    <submittedName>
        <fullName evidence="8">MFS domain-containing protein</fullName>
    </submittedName>
</protein>
<gene>
    <name evidence="8" type="ORF">MIND_01120300</name>
</gene>
<dbReference type="PANTHER" id="PTHR48022">
    <property type="entry name" value="PLASTIDIC GLUCOSE TRANSPORTER 4"/>
    <property type="match status" value="1"/>
</dbReference>
<dbReference type="GO" id="GO:0005351">
    <property type="term" value="F:carbohydrate:proton symporter activity"/>
    <property type="evidence" value="ECO:0007669"/>
    <property type="project" value="TreeGrafter"/>
</dbReference>
<evidence type="ECO:0000256" key="4">
    <source>
        <dbReference type="ARBA" id="ARBA00022989"/>
    </source>
</evidence>
<comment type="subcellular location">
    <subcellularLocation>
        <location evidence="1">Membrane</location>
        <topology evidence="1">Multi-pass membrane protein</topology>
    </subcellularLocation>
</comment>
<dbReference type="GeneID" id="59350277"/>
<comment type="caution">
    <text evidence="8">The sequence shown here is derived from an EMBL/GenBank/DDBJ whole genome shotgun (WGS) entry which is preliminary data.</text>
</comment>
<evidence type="ECO:0000259" key="7">
    <source>
        <dbReference type="PROSITE" id="PS50850"/>
    </source>
</evidence>
<keyword evidence="9" id="KW-1185">Reference proteome</keyword>
<feature type="transmembrane region" description="Helical" evidence="6">
    <location>
        <begin position="52"/>
        <end position="72"/>
    </location>
</feature>
<evidence type="ECO:0000313" key="8">
    <source>
        <dbReference type="EMBL" id="KAF7293430.1"/>
    </source>
</evidence>
<dbReference type="InterPro" id="IPR050360">
    <property type="entry name" value="MFS_Sugar_Transporters"/>
</dbReference>
<dbReference type="Pfam" id="PF00083">
    <property type="entry name" value="Sugar_tr"/>
    <property type="match status" value="1"/>
</dbReference>
<proteinExistence type="inferred from homology"/>
<dbReference type="GO" id="GO:0016020">
    <property type="term" value="C:membrane"/>
    <property type="evidence" value="ECO:0007669"/>
    <property type="project" value="UniProtKB-SubCell"/>
</dbReference>
<dbReference type="InterPro" id="IPR036259">
    <property type="entry name" value="MFS_trans_sf"/>
</dbReference>